<keyword evidence="1" id="KW-0175">Coiled coil</keyword>
<protein>
    <submittedName>
        <fullName evidence="3">Uncharacterized protein</fullName>
    </submittedName>
</protein>
<feature type="compositionally biased region" description="Acidic residues" evidence="2">
    <location>
        <begin position="199"/>
        <end position="211"/>
    </location>
</feature>
<feature type="coiled-coil region" evidence="1">
    <location>
        <begin position="29"/>
        <end position="74"/>
    </location>
</feature>
<proteinExistence type="predicted"/>
<dbReference type="STRING" id="2316362.A0A4Q2D545"/>
<dbReference type="EMBL" id="SDEE01000875">
    <property type="protein sequence ID" value="RXW13591.1"/>
    <property type="molecule type" value="Genomic_DNA"/>
</dbReference>
<dbReference type="Proteomes" id="UP000290288">
    <property type="component" value="Unassembled WGS sequence"/>
</dbReference>
<evidence type="ECO:0000256" key="2">
    <source>
        <dbReference type="SAM" id="MobiDB-lite"/>
    </source>
</evidence>
<feature type="compositionally biased region" description="Basic residues" evidence="2">
    <location>
        <begin position="1"/>
        <end position="10"/>
    </location>
</feature>
<dbReference type="OrthoDB" id="3271097at2759"/>
<evidence type="ECO:0000256" key="1">
    <source>
        <dbReference type="SAM" id="Coils"/>
    </source>
</evidence>
<feature type="region of interest" description="Disordered" evidence="2">
    <location>
        <begin position="188"/>
        <end position="211"/>
    </location>
</feature>
<feature type="region of interest" description="Disordered" evidence="2">
    <location>
        <begin position="1"/>
        <end position="29"/>
    </location>
</feature>
<evidence type="ECO:0000313" key="4">
    <source>
        <dbReference type="Proteomes" id="UP000290288"/>
    </source>
</evidence>
<sequence>MAPRKTRKNSRNTSSATQDPPATTPPNELGELQVELERLRQSTEAQLAEARAEVAEARAQAEAAEARAQAQAAAVPAVRIVRIPRPRGGKGGLQAAMGLEDDDELYASIQRTVRRAVIQAGIDLHSTLSDISVEKLANVFKKVRETHPYMDRQRFSLDWPTLELVKQYLRNHRKYSLKVGRLAPYSRSRSTQRLRNVDDDISDNGDGEAAA</sequence>
<comment type="caution">
    <text evidence="3">The sequence shown here is derived from an EMBL/GenBank/DDBJ whole genome shotgun (WGS) entry which is preliminary data.</text>
</comment>
<keyword evidence="4" id="KW-1185">Reference proteome</keyword>
<organism evidence="3 4">
    <name type="scientific">Candolleomyces aberdarensis</name>
    <dbReference type="NCBI Taxonomy" id="2316362"/>
    <lineage>
        <taxon>Eukaryota</taxon>
        <taxon>Fungi</taxon>
        <taxon>Dikarya</taxon>
        <taxon>Basidiomycota</taxon>
        <taxon>Agaricomycotina</taxon>
        <taxon>Agaricomycetes</taxon>
        <taxon>Agaricomycetidae</taxon>
        <taxon>Agaricales</taxon>
        <taxon>Agaricineae</taxon>
        <taxon>Psathyrellaceae</taxon>
        <taxon>Candolleomyces</taxon>
    </lineage>
</organism>
<evidence type="ECO:0000313" key="3">
    <source>
        <dbReference type="EMBL" id="RXW13591.1"/>
    </source>
</evidence>
<dbReference type="AlphaFoldDB" id="A0A4Q2D545"/>
<accession>A0A4Q2D545</accession>
<feature type="compositionally biased region" description="Polar residues" evidence="2">
    <location>
        <begin position="11"/>
        <end position="21"/>
    </location>
</feature>
<reference evidence="3 4" key="1">
    <citation type="submission" date="2019-01" db="EMBL/GenBank/DDBJ databases">
        <title>Draft genome sequence of Psathyrella aberdarensis IHI B618.</title>
        <authorList>
            <person name="Buettner E."/>
            <person name="Kellner H."/>
        </authorList>
    </citation>
    <scope>NUCLEOTIDE SEQUENCE [LARGE SCALE GENOMIC DNA]</scope>
    <source>
        <strain evidence="3 4">IHI B618</strain>
    </source>
</reference>
<gene>
    <name evidence="3" type="ORF">EST38_g12264</name>
</gene>
<name>A0A4Q2D545_9AGAR</name>